<evidence type="ECO:0008006" key="6">
    <source>
        <dbReference type="Google" id="ProtNLM"/>
    </source>
</evidence>
<feature type="domain" description="wHTH-Hsp90 Na associated" evidence="3">
    <location>
        <begin position="1004"/>
        <end position="1052"/>
    </location>
</feature>
<feature type="region of interest" description="Disordered" evidence="1">
    <location>
        <begin position="1"/>
        <end position="38"/>
    </location>
</feature>
<proteinExistence type="predicted"/>
<evidence type="ECO:0000256" key="1">
    <source>
        <dbReference type="SAM" id="MobiDB-lite"/>
    </source>
</evidence>
<dbReference type="OrthoDB" id="9802640at2"/>
<dbReference type="Pfam" id="PF24410">
    <property type="entry name" value="wHTH-HSP90_Na-assoc"/>
    <property type="match status" value="5"/>
</dbReference>
<comment type="caution">
    <text evidence="4">The sequence shown here is derived from an EMBL/GenBank/DDBJ whole genome shotgun (WGS) entry which is preliminary data.</text>
</comment>
<feature type="domain" description="wHTH-Hsp90 Na associated" evidence="3">
    <location>
        <begin position="935"/>
        <end position="986"/>
    </location>
</feature>
<sequence length="1403" mass="154359">MSLPTPRQWEGFADEARRARTKRSAEPVTPVAAPIGEPATGRQWLDDVTHAQAWEFVEQGSEQRTQALKEQCAGTVGRLAELYDRSRTVLADDPWQDPDLGGRITRRTNFLLHHLRRHQRGVLAPAEASLLALLPFLHQTHRTITAAGLSHVDPTNLEDPAKDSPERLAYGMLLRAHKRLVRQAMRGDTLPDRADGRREIGWWLFHQWAKRQPGDPRALLAAADGEDGKDIATVLDPRLLPRLLSCAHMAPRKLYEEGRTATLRGEPFQLDFSGRDWQQVREWLVGPLFAIAHALAIEVTELPPAAVRHVGIPDPLDLGRLFTTVRDASWTVHRDVLGLNATCDHPAAVAALSEQAQLVDTLLRGARRARLAGEVGALPVYAHADEVHEKHEAGDGVGPGKPGEVIRFRLDEERVQELLMGENLYRDRSLAIRELYQNALDACRYRRARQHARDGRDTYQGEITFIQDFDASEGRHYLECADDGIGMDETVLADVFSRAGVRFTDLARYQEEQQDWERQGITVHPNSRFGIGVLSYFMIADEIRVTTCPMDGGDNGRLEELTVLITGPGHYFRVRKTDRPTGRVGTRVRLYLRDEGKAPSCVRELRRLLGIAEFRTVARHGSQEAKWDPGVLQPREAPTGRVDGHVAHGHTVAWPEEGYGSDGQVIWCEKGGGVLVDGIYTESRVRRGVLTDPGSNRRPRGIVVNLTGGTRPRDLSVDRTEILDDDVCRPVERLVRDALPTLLSADPPLLDGRWLAAVAGHSPRLADIVTEVAGEAGVQLELHGHPAPVATVGFLPVDANLVHRADSGIPESDGASGGMPGGEVYGSPDGATLLWRLLAHRPNAELSTLTEMVPELSRVKAVLAARPSDFLLRTVASGRWNTRRWAGREEDAATVRPGHALAVAEACGMSYEAALSRLERLRLPHPGRPRDAVIVDPTGVELLGGRVGGGWFDVAHPVPPGHLLKAALVLNIGVDEAVERMRAFGFTLPPEQDMPNETPEEWVLSLLSRNMNAATPWLDLDKPVTAGHILRGVVRLGRSFPEVVARLQDYGYRPALGSLDSSSVRELLRHGSEWGWGEEEFAYLSAGEAVPPGLVARASLVSGTPLPDVSRRVEELGFATGPLPEAVHTTDPAILGGYYGGTDWYEVDEEVELPVLLHASQSTGLSPREVASRLRAYGVLPPDADFPGHAVPGDGEVLQHVCFSLPEEVKLLRERPVPVLAVIRAAENLRMSPQAVADRLARYGLHTVPATLPAKASRYDTELLSHRTGHGSLWLVWDKPVPLHHLVSVPHTLMMERDEAIARLKALGLRVPEQALDGLDPTDRRLCVEEHEQGGDRMHLPLSLGHPIRDFLSIVRFAGLPLDELLPRLTRLGVELPRVAEAVRAALPHVPGLVMAPEEASTR</sequence>
<gene>
    <name evidence="4" type="ORF">ACM01_41055</name>
</gene>
<dbReference type="PRINTS" id="PR00775">
    <property type="entry name" value="HEATSHOCK90"/>
</dbReference>
<evidence type="ECO:0000313" key="5">
    <source>
        <dbReference type="Proteomes" id="UP000037432"/>
    </source>
</evidence>
<name>A0A0J7YW94_STRVR</name>
<protein>
    <recommendedName>
        <fullName evidence="6">ATP-binding protein</fullName>
    </recommendedName>
</protein>
<dbReference type="SUPFAM" id="SSF55874">
    <property type="entry name" value="ATPase domain of HSP90 chaperone/DNA topoisomerase II/histidine kinase"/>
    <property type="match status" value="1"/>
</dbReference>
<feature type="domain" description="iHD-CE" evidence="2">
    <location>
        <begin position="44"/>
        <end position="389"/>
    </location>
</feature>
<dbReference type="Gene3D" id="3.30.565.10">
    <property type="entry name" value="Histidine kinase-like ATPase, C-terminal domain"/>
    <property type="match status" value="1"/>
</dbReference>
<dbReference type="EMBL" id="LFNT01000088">
    <property type="protein sequence ID" value="KMS67921.1"/>
    <property type="molecule type" value="Genomic_DNA"/>
</dbReference>
<accession>A0A0J7YW94</accession>
<dbReference type="InterPro" id="IPR036890">
    <property type="entry name" value="HATPase_C_sf"/>
</dbReference>
<dbReference type="Proteomes" id="UP000037432">
    <property type="component" value="Unassembled WGS sequence"/>
</dbReference>
<feature type="domain" description="wHTH-Hsp90 Na associated" evidence="3">
    <location>
        <begin position="1127"/>
        <end position="1178"/>
    </location>
</feature>
<dbReference type="Pfam" id="PF24401">
    <property type="entry name" value="iHD-CE"/>
    <property type="match status" value="1"/>
</dbReference>
<evidence type="ECO:0000259" key="2">
    <source>
        <dbReference type="Pfam" id="PF24401"/>
    </source>
</evidence>
<organism evidence="4 5">
    <name type="scientific">Streptomyces viridochromogenes</name>
    <dbReference type="NCBI Taxonomy" id="1938"/>
    <lineage>
        <taxon>Bacteria</taxon>
        <taxon>Bacillati</taxon>
        <taxon>Actinomycetota</taxon>
        <taxon>Actinomycetes</taxon>
        <taxon>Kitasatosporales</taxon>
        <taxon>Streptomycetaceae</taxon>
        <taxon>Streptomyces</taxon>
    </lineage>
</organism>
<feature type="domain" description="wHTH-Hsp90 Na associated" evidence="3">
    <location>
        <begin position="1212"/>
        <end position="1245"/>
    </location>
</feature>
<evidence type="ECO:0000313" key="4">
    <source>
        <dbReference type="EMBL" id="KMS67921.1"/>
    </source>
</evidence>
<dbReference type="RefSeq" id="WP_048586580.1">
    <property type="nucleotide sequence ID" value="NZ_LFNT01000088.1"/>
</dbReference>
<feature type="domain" description="wHTH-Hsp90 Na associated" evidence="3">
    <location>
        <begin position="1259"/>
        <end position="1309"/>
    </location>
</feature>
<dbReference type="PATRIC" id="fig|1938.3.peg.9626"/>
<evidence type="ECO:0000259" key="3">
    <source>
        <dbReference type="Pfam" id="PF24410"/>
    </source>
</evidence>
<dbReference type="InterPro" id="IPR020575">
    <property type="entry name" value="Hsp90_N"/>
</dbReference>
<reference evidence="4 5" key="1">
    <citation type="submission" date="2015-06" db="EMBL/GenBank/DDBJ databases">
        <authorList>
            <person name="Ju K.-S."/>
            <person name="Doroghazi J.R."/>
            <person name="Metcalf W.W."/>
        </authorList>
    </citation>
    <scope>NUCLEOTIDE SEQUENCE [LARGE SCALE GENOMIC DNA]</scope>
    <source>
        <strain evidence="4 5">NRRL 3414</strain>
    </source>
</reference>
<dbReference type="InterPro" id="IPR056507">
    <property type="entry name" value="wHTH-HSP90_Na-assoc"/>
</dbReference>
<dbReference type="InterPro" id="IPR056506">
    <property type="entry name" value="iHD-CE"/>
</dbReference>